<feature type="domain" description="Soluble ligand binding" evidence="5">
    <location>
        <begin position="750"/>
        <end position="792"/>
    </location>
</feature>
<feature type="domain" description="Soluble ligand binding" evidence="5">
    <location>
        <begin position="435"/>
        <end position="479"/>
    </location>
</feature>
<evidence type="ECO:0000256" key="2">
    <source>
        <dbReference type="SAM" id="MobiDB-lite"/>
    </source>
</evidence>
<evidence type="ECO:0000256" key="3">
    <source>
        <dbReference type="SAM" id="SignalP"/>
    </source>
</evidence>
<reference evidence="6" key="2">
    <citation type="submission" date="2024-05" db="EMBL/GenBank/DDBJ databases">
        <title>Rhodohalobacter halophilus gen. nov., sp. nov., a moderately halophilic member of the family Balneolaceae.</title>
        <authorList>
            <person name="Xia J."/>
        </authorList>
    </citation>
    <scope>NUCLEOTIDE SEQUENCE</scope>
    <source>
        <strain evidence="6">WB101</strain>
    </source>
</reference>
<feature type="chain" id="PRO_5045524635" evidence="3">
    <location>
        <begin position="26"/>
        <end position="859"/>
    </location>
</feature>
<dbReference type="Pfam" id="PF10531">
    <property type="entry name" value="SLBB"/>
    <property type="match status" value="6"/>
</dbReference>
<dbReference type="Gene3D" id="3.30.1950.10">
    <property type="entry name" value="wza like domain"/>
    <property type="match status" value="1"/>
</dbReference>
<keyword evidence="7" id="KW-1185">Reference proteome</keyword>
<gene>
    <name evidence="6" type="ORF">L6773_20510</name>
</gene>
<protein>
    <submittedName>
        <fullName evidence="6">SLBB domain-containing protein</fullName>
    </submittedName>
</protein>
<dbReference type="InterPro" id="IPR003715">
    <property type="entry name" value="Poly_export_N"/>
</dbReference>
<dbReference type="PANTHER" id="PTHR33619">
    <property type="entry name" value="POLYSACCHARIDE EXPORT PROTEIN GFCE-RELATED"/>
    <property type="match status" value="1"/>
</dbReference>
<name>A0ABS9KJD6_9BACT</name>
<dbReference type="InterPro" id="IPR049712">
    <property type="entry name" value="Poly_export"/>
</dbReference>
<dbReference type="RefSeq" id="WP_237856504.1">
    <property type="nucleotide sequence ID" value="NZ_JAKLWS010000052.1"/>
</dbReference>
<proteinExistence type="predicted"/>
<evidence type="ECO:0000256" key="1">
    <source>
        <dbReference type="ARBA" id="ARBA00022729"/>
    </source>
</evidence>
<feature type="domain" description="Soluble ligand binding" evidence="5">
    <location>
        <begin position="526"/>
        <end position="578"/>
    </location>
</feature>
<feature type="region of interest" description="Disordered" evidence="2">
    <location>
        <begin position="92"/>
        <end position="111"/>
    </location>
</feature>
<evidence type="ECO:0000259" key="5">
    <source>
        <dbReference type="Pfam" id="PF10531"/>
    </source>
</evidence>
<dbReference type="InterPro" id="IPR019554">
    <property type="entry name" value="Soluble_ligand-bd"/>
</dbReference>
<feature type="domain" description="Soluble ligand binding" evidence="5">
    <location>
        <begin position="270"/>
        <end position="314"/>
    </location>
</feature>
<accession>A0ABS9KJD6</accession>
<organism evidence="6 7">
    <name type="scientific">Rhodohalobacter sulfatireducens</name>
    <dbReference type="NCBI Taxonomy" id="2911366"/>
    <lineage>
        <taxon>Bacteria</taxon>
        <taxon>Pseudomonadati</taxon>
        <taxon>Balneolota</taxon>
        <taxon>Balneolia</taxon>
        <taxon>Balneolales</taxon>
        <taxon>Balneolaceae</taxon>
        <taxon>Rhodohalobacter</taxon>
    </lineage>
</organism>
<sequence>MKKVFSLFLLILISSLFFLPQHSTAQVANFGMGNIQNVNVNNLTDDQLRNFYQQMQAQGLTAEQVGSIARARGMPANQASQLVTRLNQLSSTQATGGETTTSGTQTRQGQGSAELLYPQRSLQEQSLLLSELQRLVEERNEEDLMDQLELIIEEGFPVFGEAMFTGASQTFEPSLNIPTPVDYVFGSGDQIEIEVWGAAEAEYVLEVTPSGNINIPNIGPINIGGMVYPEARTKILRNLQQIYSGINLTNPSQGNTFADVTLGDVRSINVSVIGEVRQPGSYTISSLATIFNLLYAAGGPNRSGSWREIQVIRGDSIAHTFDMYDLLVYGNQKDNIRLRDQDVIKIPPYINRIELTGEVKRPGLFELKDGETLADLMTYSGGFSANAYKDRIVVDRKTSIQRSVSDVNWPEGGDFVLQNGDEIEIGTIVDRYTNRVTIEGAVYKPGEYELTDGLTLSELIQKSQGVTEDAYLERGIIYRNMDNLMLESIPFSVRDILQGNSEDIRLRRNDMIRISSRFDLRETLTISVRGAVNSPETFEYLEGMTLQDAIFIADGLRDEAAAYRVEVARRVADDDTRVKVNQIANVYEFEIDEDFEFSGNAGEFELEPYDMVFVRTKPNYQEQLTVRIEGEVQYPGEYVLERRDAKLTDLVRQAGGLSDFAYPEGASMDRILEITAEQVQVSSGSEQRTDALSALNLENVDLDRFETVNDTTYTPVGIRLGDALDTPSGINDIRLQEGDIIRIPRNLNTVRVEGGVLSPVTMRYVPGRGLQDYIDNAGGTTDRGQRHRAYIVYANGEVDRVRRFLYIKNNPNVSPGATVIVPEKPQARELTPQERISLASSIASTALLFVTLLDRIQNN</sequence>
<feature type="signal peptide" evidence="3">
    <location>
        <begin position="1"/>
        <end position="25"/>
    </location>
</feature>
<evidence type="ECO:0000313" key="6">
    <source>
        <dbReference type="EMBL" id="MCG2590965.1"/>
    </source>
</evidence>
<feature type="domain" description="Soluble ligand binding" evidence="5">
    <location>
        <begin position="626"/>
        <end position="668"/>
    </location>
</feature>
<dbReference type="Gene3D" id="3.10.560.10">
    <property type="entry name" value="Outer membrane lipoprotein wza domain like"/>
    <property type="match status" value="6"/>
</dbReference>
<dbReference type="Pfam" id="PF02563">
    <property type="entry name" value="Poly_export"/>
    <property type="match status" value="1"/>
</dbReference>
<dbReference type="Proteomes" id="UP001165366">
    <property type="component" value="Unassembled WGS sequence"/>
</dbReference>
<reference evidence="6" key="1">
    <citation type="submission" date="2022-01" db="EMBL/GenBank/DDBJ databases">
        <authorList>
            <person name="Wang Y."/>
        </authorList>
    </citation>
    <scope>NUCLEOTIDE SEQUENCE</scope>
    <source>
        <strain evidence="6">WB101</strain>
    </source>
</reference>
<comment type="caution">
    <text evidence="6">The sequence shown here is derived from an EMBL/GenBank/DDBJ whole genome shotgun (WGS) entry which is preliminary data.</text>
</comment>
<dbReference type="PANTHER" id="PTHR33619:SF3">
    <property type="entry name" value="POLYSACCHARIDE EXPORT PROTEIN GFCE-RELATED"/>
    <property type="match status" value="1"/>
</dbReference>
<feature type="domain" description="Soluble ligand binding" evidence="5">
    <location>
        <begin position="354"/>
        <end position="397"/>
    </location>
</feature>
<dbReference type="EMBL" id="JAKLWS010000052">
    <property type="protein sequence ID" value="MCG2590965.1"/>
    <property type="molecule type" value="Genomic_DNA"/>
</dbReference>
<evidence type="ECO:0000313" key="7">
    <source>
        <dbReference type="Proteomes" id="UP001165366"/>
    </source>
</evidence>
<keyword evidence="1 3" id="KW-0732">Signal</keyword>
<feature type="domain" description="Polysaccharide export protein N-terminal" evidence="4">
    <location>
        <begin position="179"/>
        <end position="243"/>
    </location>
</feature>
<evidence type="ECO:0000259" key="4">
    <source>
        <dbReference type="Pfam" id="PF02563"/>
    </source>
</evidence>